<keyword evidence="4" id="KW-0804">Transcription</keyword>
<accession>A0A3M9M6Z9</accession>
<dbReference type="Pfam" id="PF00440">
    <property type="entry name" value="TetR_N"/>
    <property type="match status" value="1"/>
</dbReference>
<dbReference type="Gene3D" id="1.10.357.10">
    <property type="entry name" value="Tetracycline Repressor, domain 2"/>
    <property type="match status" value="1"/>
</dbReference>
<keyword evidence="1" id="KW-0678">Repressor</keyword>
<evidence type="ECO:0000256" key="3">
    <source>
        <dbReference type="ARBA" id="ARBA00023125"/>
    </source>
</evidence>
<dbReference type="InterPro" id="IPR036271">
    <property type="entry name" value="Tet_transcr_reg_TetR-rel_C_sf"/>
</dbReference>
<dbReference type="Pfam" id="PF13977">
    <property type="entry name" value="TetR_C_6"/>
    <property type="match status" value="1"/>
</dbReference>
<evidence type="ECO:0000256" key="2">
    <source>
        <dbReference type="ARBA" id="ARBA00023015"/>
    </source>
</evidence>
<dbReference type="GO" id="GO:0000976">
    <property type="term" value="F:transcription cis-regulatory region binding"/>
    <property type="evidence" value="ECO:0007669"/>
    <property type="project" value="TreeGrafter"/>
</dbReference>
<keyword evidence="3 5" id="KW-0238">DNA-binding</keyword>
<dbReference type="InterPro" id="IPR009057">
    <property type="entry name" value="Homeodomain-like_sf"/>
</dbReference>
<evidence type="ECO:0000256" key="4">
    <source>
        <dbReference type="ARBA" id="ARBA00023163"/>
    </source>
</evidence>
<evidence type="ECO:0000256" key="5">
    <source>
        <dbReference type="PROSITE-ProRule" id="PRU00335"/>
    </source>
</evidence>
<dbReference type="EMBL" id="RJJQ01000011">
    <property type="protein sequence ID" value="RNI21321.1"/>
    <property type="molecule type" value="Genomic_DNA"/>
</dbReference>
<sequence length="215" mass="24044">MTATERSADRRRRILRAAAQVIAERGFGETRLSDVAEAADVSAPLLVYYFSTREKLLIEALRFTEDCFYTEISEHLDRLSTAHDKLAELVLICCSPERSIGLPQGWALWFDLWSQALRNPQAANDRSELDTRWRGVVREIVIEGQQTGEFATTADPDRFTHLLTAVLDGLGVQVALSDATVTPTLALHVAAECCALHLKTEFQFDNDPFGTLTIY</sequence>
<evidence type="ECO:0000256" key="1">
    <source>
        <dbReference type="ARBA" id="ARBA00022491"/>
    </source>
</evidence>
<reference evidence="7 8" key="1">
    <citation type="submission" date="2018-11" db="EMBL/GenBank/DDBJ databases">
        <title>Draft genome of Simplicispira Flexivirga sp. BO-16.</title>
        <authorList>
            <person name="Im W.T."/>
        </authorList>
    </citation>
    <scope>NUCLEOTIDE SEQUENCE [LARGE SCALE GENOMIC DNA]</scope>
    <source>
        <strain evidence="7 8">BO-16</strain>
    </source>
</reference>
<proteinExistence type="predicted"/>
<dbReference type="InterPro" id="IPR050109">
    <property type="entry name" value="HTH-type_TetR-like_transc_reg"/>
</dbReference>
<dbReference type="InterPro" id="IPR001647">
    <property type="entry name" value="HTH_TetR"/>
</dbReference>
<dbReference type="AlphaFoldDB" id="A0A3M9M6Z9"/>
<protein>
    <submittedName>
        <fullName evidence="7">TetR family transcriptional regulator</fullName>
    </submittedName>
</protein>
<dbReference type="SUPFAM" id="SSF46689">
    <property type="entry name" value="Homeodomain-like"/>
    <property type="match status" value="1"/>
</dbReference>
<dbReference type="GO" id="GO:0003700">
    <property type="term" value="F:DNA-binding transcription factor activity"/>
    <property type="evidence" value="ECO:0007669"/>
    <property type="project" value="TreeGrafter"/>
</dbReference>
<dbReference type="PRINTS" id="PR00455">
    <property type="entry name" value="HTHTETR"/>
</dbReference>
<name>A0A3M9M6Z9_9MICO</name>
<dbReference type="SUPFAM" id="SSF48498">
    <property type="entry name" value="Tetracyclin repressor-like, C-terminal domain"/>
    <property type="match status" value="1"/>
</dbReference>
<dbReference type="PANTHER" id="PTHR30055">
    <property type="entry name" value="HTH-TYPE TRANSCRIPTIONAL REGULATOR RUTR"/>
    <property type="match status" value="1"/>
</dbReference>
<feature type="domain" description="HTH tetR-type" evidence="6">
    <location>
        <begin position="8"/>
        <end position="68"/>
    </location>
</feature>
<keyword evidence="2" id="KW-0805">Transcription regulation</keyword>
<evidence type="ECO:0000259" key="6">
    <source>
        <dbReference type="PROSITE" id="PS50977"/>
    </source>
</evidence>
<evidence type="ECO:0000313" key="7">
    <source>
        <dbReference type="EMBL" id="RNI21321.1"/>
    </source>
</evidence>
<gene>
    <name evidence="7" type="ORF">EFY87_11555</name>
</gene>
<dbReference type="PROSITE" id="PS50977">
    <property type="entry name" value="HTH_TETR_2"/>
    <property type="match status" value="1"/>
</dbReference>
<feature type="DNA-binding region" description="H-T-H motif" evidence="5">
    <location>
        <begin position="31"/>
        <end position="50"/>
    </location>
</feature>
<keyword evidence="8" id="KW-1185">Reference proteome</keyword>
<comment type="caution">
    <text evidence="7">The sequence shown here is derived from an EMBL/GenBank/DDBJ whole genome shotgun (WGS) entry which is preliminary data.</text>
</comment>
<dbReference type="PANTHER" id="PTHR30055:SF234">
    <property type="entry name" value="HTH-TYPE TRANSCRIPTIONAL REGULATOR BETI"/>
    <property type="match status" value="1"/>
</dbReference>
<dbReference type="OrthoDB" id="5119743at2"/>
<dbReference type="Proteomes" id="UP000271678">
    <property type="component" value="Unassembled WGS sequence"/>
</dbReference>
<evidence type="ECO:0000313" key="8">
    <source>
        <dbReference type="Proteomes" id="UP000271678"/>
    </source>
</evidence>
<organism evidence="7 8">
    <name type="scientific">Flexivirga caeni</name>
    <dbReference type="NCBI Taxonomy" id="2294115"/>
    <lineage>
        <taxon>Bacteria</taxon>
        <taxon>Bacillati</taxon>
        <taxon>Actinomycetota</taxon>
        <taxon>Actinomycetes</taxon>
        <taxon>Micrococcales</taxon>
        <taxon>Dermacoccaceae</taxon>
        <taxon>Flexivirga</taxon>
    </lineage>
</organism>
<dbReference type="InterPro" id="IPR039538">
    <property type="entry name" value="BetI_C"/>
</dbReference>
<dbReference type="RefSeq" id="WP_123271637.1">
    <property type="nucleotide sequence ID" value="NZ_RJJQ01000011.1"/>
</dbReference>